<keyword evidence="2" id="KW-1185">Reference proteome</keyword>
<dbReference type="EMBL" id="AMSI01000009">
    <property type="protein sequence ID" value="EKF41874.1"/>
    <property type="molecule type" value="Genomic_DNA"/>
</dbReference>
<name>K2NVK0_9HYPH</name>
<reference evidence="1 2" key="1">
    <citation type="journal article" date="2012" name="J. Bacteriol.">
        <title>Genome Sequence of Nitratireductor indicus Type Strain C115.</title>
        <authorList>
            <person name="Lai Q."/>
            <person name="Li G."/>
            <person name="Yu Z."/>
            <person name="Shao Z."/>
        </authorList>
    </citation>
    <scope>NUCLEOTIDE SEQUENCE [LARGE SCALE GENOMIC DNA]</scope>
    <source>
        <strain evidence="1 2">C115</strain>
    </source>
</reference>
<gene>
    <name evidence="1" type="ORF">NA8A_14694</name>
</gene>
<organism evidence="1 2">
    <name type="scientific">Nitratireductor indicus C115</name>
    <dbReference type="NCBI Taxonomy" id="1231190"/>
    <lineage>
        <taxon>Bacteria</taxon>
        <taxon>Pseudomonadati</taxon>
        <taxon>Pseudomonadota</taxon>
        <taxon>Alphaproteobacteria</taxon>
        <taxon>Hyphomicrobiales</taxon>
        <taxon>Phyllobacteriaceae</taxon>
        <taxon>Nitratireductor</taxon>
    </lineage>
</organism>
<sequence length="80" mass="9399">MLLRHSDRFKIIYALDIRPRYPSIICQLLHRRNDGALSERNQPMRQIAPGFRFFNNLIAQQTIGSKSLPDYTLHVHLPDL</sequence>
<proteinExistence type="predicted"/>
<dbReference type="AlphaFoldDB" id="K2NVK0"/>
<dbReference type="PATRIC" id="fig|1231190.3.peg.3050"/>
<comment type="caution">
    <text evidence="1">The sequence shown here is derived from an EMBL/GenBank/DDBJ whole genome shotgun (WGS) entry which is preliminary data.</text>
</comment>
<dbReference type="Proteomes" id="UP000007374">
    <property type="component" value="Unassembled WGS sequence"/>
</dbReference>
<protein>
    <submittedName>
        <fullName evidence="1">Uncharacterized protein</fullName>
    </submittedName>
</protein>
<evidence type="ECO:0000313" key="2">
    <source>
        <dbReference type="Proteomes" id="UP000007374"/>
    </source>
</evidence>
<accession>K2NVK0</accession>
<evidence type="ECO:0000313" key="1">
    <source>
        <dbReference type="EMBL" id="EKF41874.1"/>
    </source>
</evidence>